<name>A0A7S3YTX8_9EUKA</name>
<feature type="transmembrane region" description="Helical" evidence="1">
    <location>
        <begin position="293"/>
        <end position="320"/>
    </location>
</feature>
<dbReference type="AlphaFoldDB" id="A0A7S3YTX8"/>
<keyword evidence="1" id="KW-0812">Transmembrane</keyword>
<protein>
    <recommendedName>
        <fullName evidence="2">RGS domain-containing protein</fullName>
    </recommendedName>
</protein>
<reference evidence="3" key="1">
    <citation type="submission" date="2021-01" db="EMBL/GenBank/DDBJ databases">
        <authorList>
            <person name="Corre E."/>
            <person name="Pelletier E."/>
            <person name="Niang G."/>
            <person name="Scheremetjew M."/>
            <person name="Finn R."/>
            <person name="Kale V."/>
            <person name="Holt S."/>
            <person name="Cochrane G."/>
            <person name="Meng A."/>
            <person name="Brown T."/>
            <person name="Cohen L."/>
        </authorList>
    </citation>
    <scope>NUCLEOTIDE SEQUENCE</scope>
    <source>
        <strain evidence="3">CCCM811</strain>
    </source>
</reference>
<keyword evidence="1" id="KW-0472">Membrane</keyword>
<dbReference type="EMBL" id="HBIV01018566">
    <property type="protein sequence ID" value="CAE0661861.1"/>
    <property type="molecule type" value="Transcribed_RNA"/>
</dbReference>
<accession>A0A7S3YTX8</accession>
<evidence type="ECO:0000313" key="3">
    <source>
        <dbReference type="EMBL" id="CAE0661861.1"/>
    </source>
</evidence>
<dbReference type="InterPro" id="IPR036305">
    <property type="entry name" value="RGS_sf"/>
</dbReference>
<dbReference type="PROSITE" id="PS50132">
    <property type="entry name" value="RGS"/>
    <property type="match status" value="1"/>
</dbReference>
<dbReference type="SUPFAM" id="SSF48097">
    <property type="entry name" value="Regulator of G-protein signaling, RGS"/>
    <property type="match status" value="1"/>
</dbReference>
<dbReference type="InterPro" id="IPR044926">
    <property type="entry name" value="RGS_subdomain_2"/>
</dbReference>
<dbReference type="Gene3D" id="1.10.167.10">
    <property type="entry name" value="Regulator of G-protein Signalling 4, domain 2"/>
    <property type="match status" value="1"/>
</dbReference>
<gene>
    <name evidence="3" type="ORF">LGLO00237_LOCUS13456</name>
</gene>
<dbReference type="InterPro" id="IPR016137">
    <property type="entry name" value="RGS"/>
</dbReference>
<evidence type="ECO:0000259" key="2">
    <source>
        <dbReference type="PROSITE" id="PS50132"/>
    </source>
</evidence>
<evidence type="ECO:0000256" key="1">
    <source>
        <dbReference type="SAM" id="Phobius"/>
    </source>
</evidence>
<proteinExistence type="predicted"/>
<feature type="transmembrane region" description="Helical" evidence="1">
    <location>
        <begin position="254"/>
        <end position="272"/>
    </location>
</feature>
<feature type="transmembrane region" description="Helical" evidence="1">
    <location>
        <begin position="216"/>
        <end position="242"/>
    </location>
</feature>
<sequence length="497" mass="56024">MRDSRRDKRAHSPRNDHIWASGLADVTRMWRKQKPEQRTRYRHIVPNLRIANLLKDKYLPPLDLHTFGKFCENEMNEDLLGFVILTRHLKTGKWTDDQFKVKLAALLEVFLEQGTRLEINIPFRVKRKAVRDIREMLDTDGKDLDRAVLDQAYRSAIKMLKMNSFQRFKVKYDNRVQLPDLEAEACWCIDIDKSCRSFFCPSVITSATHFRLTITCFLLTLIGGNLEVFFLGTPFLLLYAAYGQMARLLCGPRLDFQSFVVIFVLMPFIQCLGWKESRYIIDKYGRLKDAITFILLIGVIVLSYFQFFIYAWIVSAVILVQGVVQLIFHRWCPLVDPSLIVWSGCCKRYRTGPEVLDVCRTRSQSFSLVTARGGADMKSGSGSASVPATSTTCKADVADSSTARLSNGGKNSGFDLILTNIQPRKFGTAASDGCSGRAVTRTGSTGMVHQLQSSMGSMGLFRQSSTVNRSVAEDLTSSMCVPTTAATNNDEKARTSV</sequence>
<organism evidence="3">
    <name type="scientific">Lotharella globosa</name>
    <dbReference type="NCBI Taxonomy" id="91324"/>
    <lineage>
        <taxon>Eukaryota</taxon>
        <taxon>Sar</taxon>
        <taxon>Rhizaria</taxon>
        <taxon>Cercozoa</taxon>
        <taxon>Chlorarachniophyceae</taxon>
        <taxon>Lotharella</taxon>
    </lineage>
</organism>
<keyword evidence="1" id="KW-1133">Transmembrane helix</keyword>
<feature type="domain" description="RGS" evidence="2">
    <location>
        <begin position="67"/>
        <end position="168"/>
    </location>
</feature>
<dbReference type="Pfam" id="PF00615">
    <property type="entry name" value="RGS"/>
    <property type="match status" value="1"/>
</dbReference>